<proteinExistence type="predicted"/>
<dbReference type="InterPro" id="IPR011009">
    <property type="entry name" value="Kinase-like_dom_sf"/>
</dbReference>
<dbReference type="GO" id="GO:0044773">
    <property type="term" value="P:mitotic DNA damage checkpoint signaling"/>
    <property type="evidence" value="ECO:0007669"/>
    <property type="project" value="TreeGrafter"/>
</dbReference>
<dbReference type="Gene3D" id="1.10.510.10">
    <property type="entry name" value="Transferase(Phosphotransferase) domain 1"/>
    <property type="match status" value="1"/>
</dbReference>
<dbReference type="OrthoDB" id="5987198at2759"/>
<accession>A0A401GEM6</accession>
<evidence type="ECO:0000259" key="1">
    <source>
        <dbReference type="PROSITE" id="PS50011"/>
    </source>
</evidence>
<dbReference type="STRING" id="139825.A0A401GEM6"/>
<dbReference type="RefSeq" id="XP_027611466.1">
    <property type="nucleotide sequence ID" value="XM_027755665.1"/>
</dbReference>
<comment type="caution">
    <text evidence="2">The sequence shown here is derived from an EMBL/GenBank/DDBJ whole genome shotgun (WGS) entry which is preliminary data.</text>
</comment>
<dbReference type="GeneID" id="38777470"/>
<dbReference type="PANTHER" id="PTHR44167">
    <property type="entry name" value="OVARIAN-SPECIFIC SERINE/THREONINE-PROTEIN KINASE LOK-RELATED"/>
    <property type="match status" value="1"/>
</dbReference>
<dbReference type="Proteomes" id="UP000287166">
    <property type="component" value="Unassembled WGS sequence"/>
</dbReference>
<dbReference type="EMBL" id="BFAD01000003">
    <property type="protein sequence ID" value="GBE80553.1"/>
    <property type="molecule type" value="Genomic_DNA"/>
</dbReference>
<sequence length="329" mass="38832">MLRPRYRPGWIPSWRSTHRYYWTCEDGIQVSFPQILDATRVSDGALVALKRLSTSLHPYEVEICQLFSSEPFSSDPSNHCVPIHEVLHVPDQEHTVLLVMPLLREYNDPRFQTVGEAVEYFRQVFEGLQFMHRNNVAHRDCMNLNIMMDPRPLYPKMYHPQAELQTPDLKAIAKHYTRTAHPTRYYLIDFGLSRKYNPDDGPPREHPIWGGDKTVPEFQKSDDPCDPFPTDIYYLGNMIREDFLQTLRGVEFMKPLVDDMVQDDPGKRPTIDEVVTRFEDIRRKLGYWKLRSRLAEQDETVGIRRYRRLRHFFRTVGYTFTLRSPIPTA</sequence>
<name>A0A401GEM6_9APHY</name>
<dbReference type="PANTHER" id="PTHR44167:SF24">
    <property type="entry name" value="SERINE_THREONINE-PROTEIN KINASE CHK2"/>
    <property type="match status" value="1"/>
</dbReference>
<dbReference type="GO" id="GO:0005634">
    <property type="term" value="C:nucleus"/>
    <property type="evidence" value="ECO:0007669"/>
    <property type="project" value="TreeGrafter"/>
</dbReference>
<evidence type="ECO:0000313" key="2">
    <source>
        <dbReference type="EMBL" id="GBE80553.1"/>
    </source>
</evidence>
<dbReference type="SUPFAM" id="SSF56112">
    <property type="entry name" value="Protein kinase-like (PK-like)"/>
    <property type="match status" value="1"/>
</dbReference>
<feature type="domain" description="Protein kinase" evidence="1">
    <location>
        <begin position="21"/>
        <end position="329"/>
    </location>
</feature>
<dbReference type="SMART" id="SM00220">
    <property type="entry name" value="S_TKc"/>
    <property type="match status" value="1"/>
</dbReference>
<keyword evidence="3" id="KW-1185">Reference proteome</keyword>
<dbReference type="GO" id="GO:0005524">
    <property type="term" value="F:ATP binding"/>
    <property type="evidence" value="ECO:0007669"/>
    <property type="project" value="InterPro"/>
</dbReference>
<protein>
    <recommendedName>
        <fullName evidence="1">Protein kinase domain-containing protein</fullName>
    </recommendedName>
</protein>
<reference evidence="2 3" key="1">
    <citation type="journal article" date="2018" name="Sci. Rep.">
        <title>Genome sequence of the cauliflower mushroom Sparassis crispa (Hanabiratake) and its association with beneficial usage.</title>
        <authorList>
            <person name="Kiyama R."/>
            <person name="Furutani Y."/>
            <person name="Kawaguchi K."/>
            <person name="Nakanishi T."/>
        </authorList>
    </citation>
    <scope>NUCLEOTIDE SEQUENCE [LARGE SCALE GENOMIC DNA]</scope>
</reference>
<evidence type="ECO:0000313" key="3">
    <source>
        <dbReference type="Proteomes" id="UP000287166"/>
    </source>
</evidence>
<dbReference type="PROSITE" id="PS50011">
    <property type="entry name" value="PROTEIN_KINASE_DOM"/>
    <property type="match status" value="1"/>
</dbReference>
<dbReference type="InParanoid" id="A0A401GEM6"/>
<dbReference type="InterPro" id="IPR000719">
    <property type="entry name" value="Prot_kinase_dom"/>
</dbReference>
<organism evidence="2 3">
    <name type="scientific">Sparassis crispa</name>
    <dbReference type="NCBI Taxonomy" id="139825"/>
    <lineage>
        <taxon>Eukaryota</taxon>
        <taxon>Fungi</taxon>
        <taxon>Dikarya</taxon>
        <taxon>Basidiomycota</taxon>
        <taxon>Agaricomycotina</taxon>
        <taxon>Agaricomycetes</taxon>
        <taxon>Polyporales</taxon>
        <taxon>Sparassidaceae</taxon>
        <taxon>Sparassis</taxon>
    </lineage>
</organism>
<dbReference type="Pfam" id="PF00069">
    <property type="entry name" value="Pkinase"/>
    <property type="match status" value="1"/>
</dbReference>
<dbReference type="AlphaFoldDB" id="A0A401GEM6"/>
<dbReference type="GO" id="GO:0004674">
    <property type="term" value="F:protein serine/threonine kinase activity"/>
    <property type="evidence" value="ECO:0007669"/>
    <property type="project" value="TreeGrafter"/>
</dbReference>
<gene>
    <name evidence="2" type="ORF">SCP_0302680</name>
</gene>